<comment type="caution">
    <text evidence="1">The sequence shown here is derived from an EMBL/GenBank/DDBJ whole genome shotgun (WGS) entry which is preliminary data.</text>
</comment>
<proteinExistence type="predicted"/>
<gene>
    <name evidence="1" type="ORF">MENTE1834_LOCUS15838</name>
</gene>
<evidence type="ECO:0000313" key="2">
    <source>
        <dbReference type="Proteomes" id="UP001497535"/>
    </source>
</evidence>
<organism evidence="1 2">
    <name type="scientific">Meloidogyne enterolobii</name>
    <name type="common">Root-knot nematode worm</name>
    <name type="synonym">Meloidogyne mayaguensis</name>
    <dbReference type="NCBI Taxonomy" id="390850"/>
    <lineage>
        <taxon>Eukaryota</taxon>
        <taxon>Metazoa</taxon>
        <taxon>Ecdysozoa</taxon>
        <taxon>Nematoda</taxon>
        <taxon>Chromadorea</taxon>
        <taxon>Rhabditida</taxon>
        <taxon>Tylenchina</taxon>
        <taxon>Tylenchomorpha</taxon>
        <taxon>Tylenchoidea</taxon>
        <taxon>Meloidogynidae</taxon>
        <taxon>Meloidogyninae</taxon>
        <taxon>Meloidogyne</taxon>
    </lineage>
</organism>
<protein>
    <submittedName>
        <fullName evidence="1">Uncharacterized protein</fullName>
    </submittedName>
</protein>
<accession>A0ACB0YRT8</accession>
<keyword evidence="2" id="KW-1185">Reference proteome</keyword>
<evidence type="ECO:0000313" key="1">
    <source>
        <dbReference type="EMBL" id="CAK5059897.1"/>
    </source>
</evidence>
<dbReference type="EMBL" id="CAVMJV010000017">
    <property type="protein sequence ID" value="CAK5059897.1"/>
    <property type="molecule type" value="Genomic_DNA"/>
</dbReference>
<sequence length="102" mass="11103">MLILQDRRVQEQSVALPMFRRLRLAAAVVAAVLHQLRSLTLSLKYPMAAQSAHLVLEGLKGVSGVNALPVVLNVRPVEAVPSGRVQNVLADLANKFRIKNGE</sequence>
<reference evidence="1" key="1">
    <citation type="submission" date="2023-11" db="EMBL/GenBank/DDBJ databases">
        <authorList>
            <person name="Poullet M."/>
        </authorList>
    </citation>
    <scope>NUCLEOTIDE SEQUENCE</scope>
    <source>
        <strain evidence="1">E1834</strain>
    </source>
</reference>
<name>A0ACB0YRT8_MELEN</name>
<dbReference type="Proteomes" id="UP001497535">
    <property type="component" value="Unassembled WGS sequence"/>
</dbReference>